<dbReference type="AlphaFoldDB" id="A0AB94IFT0"/>
<evidence type="ECO:0000256" key="5">
    <source>
        <dbReference type="ARBA" id="ARBA00023239"/>
    </source>
</evidence>
<dbReference type="SUPFAM" id="SSF53383">
    <property type="entry name" value="PLP-dependent transferases"/>
    <property type="match status" value="1"/>
</dbReference>
<dbReference type="InterPro" id="IPR015424">
    <property type="entry name" value="PyrdxlP-dep_Trfase"/>
</dbReference>
<evidence type="ECO:0000313" key="8">
    <source>
        <dbReference type="EMBL" id="ETI65968.1"/>
    </source>
</evidence>
<dbReference type="PANTHER" id="PTHR43277">
    <property type="entry name" value="ARGININE DECARBOXYLASE"/>
    <property type="match status" value="1"/>
</dbReference>
<keyword evidence="4" id="KW-0663">Pyridoxal phosphate</keyword>
<keyword evidence="5" id="KW-0456">Lyase</keyword>
<feature type="domain" description="Orn/Lys/Arg decarboxylase C-terminal" evidence="7">
    <location>
        <begin position="408"/>
        <end position="451"/>
    </location>
</feature>
<name>A0AB94IFT0_9BACI</name>
<gene>
    <name evidence="8" type="ORF">BAVI_24995</name>
</gene>
<dbReference type="Gene3D" id="3.90.105.10">
    <property type="entry name" value="Molybdopterin biosynthesis moea protein, domain 2"/>
    <property type="match status" value="1"/>
</dbReference>
<proteinExistence type="inferred from homology"/>
<dbReference type="InterPro" id="IPR008286">
    <property type="entry name" value="Prn/Lys/Arg_de-COase_C"/>
</dbReference>
<feature type="domain" description="Orn/Lys/Arg decarboxylases family 1 pyridoxal-P attachment site" evidence="6">
    <location>
        <begin position="7"/>
        <end position="295"/>
    </location>
</feature>
<evidence type="ECO:0000256" key="1">
    <source>
        <dbReference type="ARBA" id="ARBA00001933"/>
    </source>
</evidence>
<protein>
    <submittedName>
        <fullName evidence="8">Lysine decarboxylase</fullName>
    </submittedName>
</protein>
<dbReference type="InterPro" id="IPR052357">
    <property type="entry name" value="Orn_Lys_Arg_decarboxylase-I"/>
</dbReference>
<dbReference type="Gene3D" id="3.40.640.10">
    <property type="entry name" value="Type I PLP-dependent aspartate aminotransferase-like (Major domain)"/>
    <property type="match status" value="1"/>
</dbReference>
<comment type="similarity">
    <text evidence="2">Belongs to the Orn/Lys/Arg decarboxylase class-I family.</text>
</comment>
<keyword evidence="9" id="KW-1185">Reference proteome</keyword>
<dbReference type="Pfam" id="PF01276">
    <property type="entry name" value="OKR_DC_1"/>
    <property type="match status" value="1"/>
</dbReference>
<dbReference type="InterPro" id="IPR036633">
    <property type="entry name" value="Prn/Lys/Arg_de-COase_C_sf"/>
</dbReference>
<evidence type="ECO:0000313" key="9">
    <source>
        <dbReference type="Proteomes" id="UP000018877"/>
    </source>
</evidence>
<evidence type="ECO:0000256" key="3">
    <source>
        <dbReference type="ARBA" id="ARBA00022793"/>
    </source>
</evidence>
<organism evidence="8 9">
    <name type="scientific">Neobacillus vireti LMG 21834</name>
    <dbReference type="NCBI Taxonomy" id="1131730"/>
    <lineage>
        <taxon>Bacteria</taxon>
        <taxon>Bacillati</taxon>
        <taxon>Bacillota</taxon>
        <taxon>Bacilli</taxon>
        <taxon>Bacillales</taxon>
        <taxon>Bacillaceae</taxon>
        <taxon>Neobacillus</taxon>
    </lineage>
</organism>
<evidence type="ECO:0000259" key="6">
    <source>
        <dbReference type="Pfam" id="PF01276"/>
    </source>
</evidence>
<evidence type="ECO:0000259" key="7">
    <source>
        <dbReference type="Pfam" id="PF03711"/>
    </source>
</evidence>
<dbReference type="PANTHER" id="PTHR43277:SF3">
    <property type="entry name" value="DECARBOXYLASE, PUTATIVE-RELATED"/>
    <property type="match status" value="1"/>
</dbReference>
<evidence type="ECO:0000256" key="2">
    <source>
        <dbReference type="ARBA" id="ARBA00010671"/>
    </source>
</evidence>
<dbReference type="Proteomes" id="UP000018877">
    <property type="component" value="Unassembled WGS sequence"/>
</dbReference>
<accession>A0AB94IFT0</accession>
<dbReference type="Pfam" id="PF03711">
    <property type="entry name" value="OKR_DC_1_C"/>
    <property type="match status" value="1"/>
</dbReference>
<dbReference type="InterPro" id="IPR000310">
    <property type="entry name" value="Orn/Lys/Arg_deCO2ase_major_dom"/>
</dbReference>
<comment type="caution">
    <text evidence="8">The sequence shown here is derived from an EMBL/GenBank/DDBJ whole genome shotgun (WGS) entry which is preliminary data.</text>
</comment>
<dbReference type="CDD" id="cd00615">
    <property type="entry name" value="Orn_deC_like"/>
    <property type="match status" value="1"/>
</dbReference>
<dbReference type="SUPFAM" id="SSF55904">
    <property type="entry name" value="Ornithine decarboxylase C-terminal domain"/>
    <property type="match status" value="1"/>
</dbReference>
<dbReference type="InterPro" id="IPR015421">
    <property type="entry name" value="PyrdxlP-dep_Trfase_major"/>
</dbReference>
<keyword evidence="3" id="KW-0210">Decarboxylase</keyword>
<dbReference type="GO" id="GO:0016831">
    <property type="term" value="F:carboxy-lyase activity"/>
    <property type="evidence" value="ECO:0007669"/>
    <property type="project" value="UniProtKB-KW"/>
</dbReference>
<comment type="cofactor">
    <cofactor evidence="1">
        <name>pyridoxal 5'-phosphate</name>
        <dbReference type="ChEBI" id="CHEBI:597326"/>
    </cofactor>
</comment>
<dbReference type="EMBL" id="ALAN01000194">
    <property type="protein sequence ID" value="ETI65968.1"/>
    <property type="molecule type" value="Genomic_DNA"/>
</dbReference>
<evidence type="ECO:0000256" key="4">
    <source>
        <dbReference type="ARBA" id="ARBA00022898"/>
    </source>
</evidence>
<reference evidence="8 9" key="1">
    <citation type="journal article" date="2014" name="Environ. Microbiol.">
        <title>The nitrate-ammonifying and nosZ-carrying bacterium Bacillus vireti is a potent source and sink for nitric and nitrous oxide under high nitrate conditions.</title>
        <authorList>
            <person name="Mania D."/>
            <person name="Heylen K."/>
            <person name="van Spanning R.J."/>
            <person name="Frostegard A."/>
        </authorList>
    </citation>
    <scope>NUCLEOTIDE SEQUENCE [LARGE SCALE GENOMIC DNA]</scope>
    <source>
        <strain evidence="8 9">LMG 21834</strain>
    </source>
</reference>
<sequence length="479" mass="53008">MNAQLKTPLYQAVLDHAAKQPISFHVPGHKQGLINQPEANAAFKDLLQIDATELSGLDDLHAPEDVILEAETLLAELYQTEKSFFLVNGSTVGNLAMIMAVCEEDDHVLVQRNCHKSVLNALKLTKARPVFLEPEYNQDWKAAGGIKLETVKEAINLYPEAKAIILTYPNYYGLVNDLEGIITEAHLHHIPVLIDEAHGPHFIIGDPFPASATQMGADIVVQSAHKTLPAMTMGSFLHINSQLINLNKVKEYLGMLQSSSPSYPIMASLDIARNYLATYNVKDLSFFLTNLSCFKEELSKIPAIKVLDFPNNQGDPLKITIQSRCGLSGFELQNRLEQHSIYPELADPYNVLLILPLLKAGQSYPFEAAAAKIKQALIDIPVQELKEDIHVDRQNISGLAIPYKDMEKLPQKEVSIEKALDLVCAETVIPYPPGIPLLLKGEAITIDKLNQLNRLLQSGARFQGSSPLKKGRIKIFSTT</sequence>
<dbReference type="RefSeq" id="WP_024031152.1">
    <property type="nucleotide sequence ID" value="NZ_ALAN01000194.1"/>
</dbReference>